<proteinExistence type="predicted"/>
<dbReference type="AlphaFoldDB" id="A0AAQ3PAE0"/>
<organism evidence="4 5">
    <name type="scientific">Vigna mungo</name>
    <name type="common">Black gram</name>
    <name type="synonym">Phaseolus mungo</name>
    <dbReference type="NCBI Taxonomy" id="3915"/>
    <lineage>
        <taxon>Eukaryota</taxon>
        <taxon>Viridiplantae</taxon>
        <taxon>Streptophyta</taxon>
        <taxon>Embryophyta</taxon>
        <taxon>Tracheophyta</taxon>
        <taxon>Spermatophyta</taxon>
        <taxon>Magnoliopsida</taxon>
        <taxon>eudicotyledons</taxon>
        <taxon>Gunneridae</taxon>
        <taxon>Pentapetalae</taxon>
        <taxon>rosids</taxon>
        <taxon>fabids</taxon>
        <taxon>Fabales</taxon>
        <taxon>Fabaceae</taxon>
        <taxon>Papilionoideae</taxon>
        <taxon>50 kb inversion clade</taxon>
        <taxon>NPAAA clade</taxon>
        <taxon>indigoferoid/millettioid clade</taxon>
        <taxon>Phaseoleae</taxon>
        <taxon>Vigna</taxon>
    </lineage>
</organism>
<dbReference type="Proteomes" id="UP001374535">
    <property type="component" value="Chromosome 1"/>
</dbReference>
<dbReference type="PANTHER" id="PTHR47483:SF1">
    <property type="entry name" value="BETA-ARABINOFURANOSYLTRANSFERASE RAY1"/>
    <property type="match status" value="1"/>
</dbReference>
<feature type="region of interest" description="Disordered" evidence="1">
    <location>
        <begin position="881"/>
        <end position="924"/>
    </location>
</feature>
<evidence type="ECO:0000256" key="2">
    <source>
        <dbReference type="SAM" id="Phobius"/>
    </source>
</evidence>
<accession>A0AAQ3PAE0</accession>
<dbReference type="PANTHER" id="PTHR47483">
    <property type="entry name" value="BETA-ARABINOFURANOSYLTRANSFERASE RAY1"/>
    <property type="match status" value="1"/>
</dbReference>
<feature type="compositionally biased region" description="Basic residues" evidence="1">
    <location>
        <begin position="971"/>
        <end position="981"/>
    </location>
</feature>
<feature type="domain" description="Nucleotide-diphospho-sugar transferase" evidence="3">
    <location>
        <begin position="448"/>
        <end position="668"/>
    </location>
</feature>
<evidence type="ECO:0000313" key="5">
    <source>
        <dbReference type="Proteomes" id="UP001374535"/>
    </source>
</evidence>
<keyword evidence="2" id="KW-0812">Transmembrane</keyword>
<protein>
    <recommendedName>
        <fullName evidence="3">Nucleotide-diphospho-sugar transferase domain-containing protein</fullName>
    </recommendedName>
</protein>
<evidence type="ECO:0000259" key="3">
    <source>
        <dbReference type="Pfam" id="PF03407"/>
    </source>
</evidence>
<dbReference type="Pfam" id="PF14009">
    <property type="entry name" value="PADRE"/>
    <property type="match status" value="1"/>
</dbReference>
<feature type="compositionally biased region" description="Polar residues" evidence="1">
    <location>
        <begin position="913"/>
        <end position="924"/>
    </location>
</feature>
<reference evidence="4 5" key="1">
    <citation type="journal article" date="2023" name="Life. Sci Alliance">
        <title>Evolutionary insights into 3D genome organization and epigenetic landscape of Vigna mungo.</title>
        <authorList>
            <person name="Junaid A."/>
            <person name="Singh B."/>
            <person name="Bhatia S."/>
        </authorList>
    </citation>
    <scope>NUCLEOTIDE SEQUENCE [LARGE SCALE GENOMIC DNA]</scope>
    <source>
        <strain evidence="4">Urdbean</strain>
    </source>
</reference>
<evidence type="ECO:0000313" key="4">
    <source>
        <dbReference type="EMBL" id="WVZ24553.1"/>
    </source>
</evidence>
<keyword evidence="5" id="KW-1185">Reference proteome</keyword>
<dbReference type="InterPro" id="IPR044575">
    <property type="entry name" value="RAY1-like"/>
</dbReference>
<name>A0AAQ3PAE0_VIGMU</name>
<gene>
    <name evidence="4" type="ORF">V8G54_003097</name>
</gene>
<feature type="region of interest" description="Disordered" evidence="1">
    <location>
        <begin position="742"/>
        <end position="767"/>
    </location>
</feature>
<dbReference type="Pfam" id="PF03407">
    <property type="entry name" value="Nucleotid_trans"/>
    <property type="match status" value="1"/>
</dbReference>
<dbReference type="GO" id="GO:0016757">
    <property type="term" value="F:glycosyltransferase activity"/>
    <property type="evidence" value="ECO:0007669"/>
    <property type="project" value="InterPro"/>
</dbReference>
<dbReference type="InterPro" id="IPR005069">
    <property type="entry name" value="Nucl-diP-sugar_transferase"/>
</dbReference>
<dbReference type="EMBL" id="CP144700">
    <property type="protein sequence ID" value="WVZ24553.1"/>
    <property type="molecule type" value="Genomic_DNA"/>
</dbReference>
<dbReference type="InterPro" id="IPR025322">
    <property type="entry name" value="PADRE_dom"/>
</dbReference>
<feature type="region of interest" description="Disordered" evidence="1">
    <location>
        <begin position="963"/>
        <end position="1010"/>
    </location>
</feature>
<sequence>MKISQNKDRILSLLQAMKGSQVELWSVWLSGFVFIALSLYATQRLPSLKDHSRASKDVILDFTSITIFTAPKPFKGSTGTKQTLALRSWLALSPYVTVVLYSQDPSVASFADAFDSRVLVDTSIDFTFLGTPFFHSMIAKSRSYTSDFSVIVDPETIILSGFISTLNHVYQLDHDWLLVASAQNVSSFPFHLDESGKHWQTSNGKRMKIQQLQKILKQNGRGKRCYTRMLMVWNSKDVPLHDGVLPPFLYGKGVHNNWVIHEAMSSEFRFVFDASLTITSFYLNEDDDFSPTQGNSSALDIENRNWEYIGNSHVGANYGSFFYSEDNSNLVKLLKCNKQYIMVDTKKNAVYSIGHQGAINLMKENYFPSWLKENTMYCIDRQKPQTASFDCSVKSQMKIPATLELPFSLESLLSITADKSKTVIVTVAGYSYKDMLMSWVCRLRELFVQNFVVCALDQETYQFSILQGIPVFTDPTAPSNISFDDCHFGTKCFQRVTKVKSRIVLKILKLGYNVLLSDVDVYWFKNPLPLLHSFGPAVLAAQSDEYKKQGPINLPRRLNSGFYYAHSDTQTIAAIEKVVRHAETSGLSEQPSFYDTLCGEGGSNRVGERQCVEPETNLTVHFLDRDLFPNGAYQELWWEKDVKEACLKKGSYIIHNNWISGRLKKLERQVLSGLWEYDPGTRMCLWCWHGTVANAEVNFEERVDSSLSTLVSKRDGETFRENNNKFEVQAMLKRVVHSLGRVEHREKGSRRKNHQSERVRSPESYSQSRDFAVRITHAGGHQELYRHAVPASKLMTKYPGMCVARPEVFKVPHRSVLWREEVLVPGHKYILISFKDVEKLKRKVSEEETSKEDDGVVLETKTRSPKERVKVANGVAGHETLDTIINGGNSHRGNGKMKEPNGVAGQGLEKRTSLSPKGQGNNSVVKKGIGLGVEKVESNVDGCLGEGGVEDCFYSAKDFYGRREKSITPRPSRRKGIKGKKPFVAPLPKPRPYRSLGWQPSLPTVKELSP</sequence>
<feature type="transmembrane region" description="Helical" evidence="2">
    <location>
        <begin position="21"/>
        <end position="41"/>
    </location>
</feature>
<keyword evidence="2" id="KW-1133">Transmembrane helix</keyword>
<keyword evidence="2" id="KW-0472">Membrane</keyword>
<evidence type="ECO:0000256" key="1">
    <source>
        <dbReference type="SAM" id="MobiDB-lite"/>
    </source>
</evidence>